<proteinExistence type="predicted"/>
<feature type="region of interest" description="Disordered" evidence="1">
    <location>
        <begin position="98"/>
        <end position="168"/>
    </location>
</feature>
<sequence>MSPSKHDILTQQEPIQTDNDIAFTHSCVNDDNSRLYQLGMLCASPGISKDNLSHEMLSNLDKSNIIKDDQRKIISTIHTDNKSIDNKSSLSAISINNNLENTSQTNNNETSNPSMSSKNSSNVSSTTSSTFEFNKNTKSLKRKRVPPPLDLSDNTLKGYRNNSSGISESANSKRLKYLISTTTSNNDDDDDDSNANDSNKGVYSSERDRIKSAPPNILHFPYKHINLQPSIINPENYVNSPYERFNPRHVFQPYPPSFEPHFSAIYPFHMPYPYLTNITPSMLYNPFEYYNNPIPYPNNIIPYIDSNRSLYNMCYLNKEEPVKKEANNEISEMTNHNDNNNNDNNAIISGDIRIMNDIFTFEFLNDKKLSKDTFLIYQGHD</sequence>
<reference evidence="3" key="1">
    <citation type="submission" date="2023-07" db="EMBL/GenBank/DDBJ databases">
        <title>A draft genome of Kazachstania heterogenica Y-27499.</title>
        <authorList>
            <person name="Donic C."/>
            <person name="Kralova J.S."/>
            <person name="Fidel L."/>
            <person name="Ben-Dor S."/>
            <person name="Jung S."/>
        </authorList>
    </citation>
    <scope>NUCLEOTIDE SEQUENCE [LARGE SCALE GENOMIC DNA]</scope>
    <source>
        <strain evidence="3">Y27499</strain>
    </source>
</reference>
<comment type="caution">
    <text evidence="2">The sequence shown here is derived from an EMBL/GenBank/DDBJ whole genome shotgun (WGS) entry which is preliminary data.</text>
</comment>
<feature type="compositionally biased region" description="Polar residues" evidence="1">
    <location>
        <begin position="152"/>
        <end position="168"/>
    </location>
</feature>
<evidence type="ECO:0000256" key="1">
    <source>
        <dbReference type="SAM" id="MobiDB-lite"/>
    </source>
</evidence>
<evidence type="ECO:0000313" key="2">
    <source>
        <dbReference type="EMBL" id="KAK5778615.1"/>
    </source>
</evidence>
<feature type="region of interest" description="Disordered" evidence="1">
    <location>
        <begin position="182"/>
        <end position="208"/>
    </location>
</feature>
<evidence type="ECO:0000313" key="3">
    <source>
        <dbReference type="Proteomes" id="UP001306508"/>
    </source>
</evidence>
<protein>
    <submittedName>
        <fullName evidence="2">Uncharacterized protein</fullName>
    </submittedName>
</protein>
<dbReference type="EMBL" id="JAWIZZ010000053">
    <property type="protein sequence ID" value="KAK5778615.1"/>
    <property type="molecule type" value="Genomic_DNA"/>
</dbReference>
<keyword evidence="3" id="KW-1185">Reference proteome</keyword>
<dbReference type="Proteomes" id="UP001306508">
    <property type="component" value="Unassembled WGS sequence"/>
</dbReference>
<accession>A0AAN7WK97</accession>
<dbReference type="AlphaFoldDB" id="A0AAN7WK97"/>
<feature type="compositionally biased region" description="Low complexity" evidence="1">
    <location>
        <begin position="98"/>
        <end position="137"/>
    </location>
</feature>
<name>A0AAN7WK97_9SACH</name>
<gene>
    <name evidence="2" type="ORF">RI543_004284</name>
</gene>
<organism evidence="2 3">
    <name type="scientific">Arxiozyma heterogenica</name>
    <dbReference type="NCBI Taxonomy" id="278026"/>
    <lineage>
        <taxon>Eukaryota</taxon>
        <taxon>Fungi</taxon>
        <taxon>Dikarya</taxon>
        <taxon>Ascomycota</taxon>
        <taxon>Saccharomycotina</taxon>
        <taxon>Saccharomycetes</taxon>
        <taxon>Saccharomycetales</taxon>
        <taxon>Saccharomycetaceae</taxon>
        <taxon>Arxiozyma</taxon>
    </lineage>
</organism>